<keyword evidence="9" id="KW-1185">Reference proteome</keyword>
<feature type="signal peptide" evidence="6">
    <location>
        <begin position="1"/>
        <end position="33"/>
    </location>
</feature>
<dbReference type="PANTHER" id="PTHR23534">
    <property type="entry name" value="MFS PERMEASE"/>
    <property type="match status" value="1"/>
</dbReference>
<protein>
    <submittedName>
        <fullName evidence="8">MFS transporter</fullName>
    </submittedName>
</protein>
<reference evidence="9" key="1">
    <citation type="submission" date="2018-05" db="EMBL/GenBank/DDBJ databases">
        <title>Micromonospora globispora sp. nov. and Micromonospora rugosa sp. nov., isolated from marine sediment.</title>
        <authorList>
            <person name="Carro L."/>
            <person name="Aysel V."/>
            <person name="Cetin D."/>
            <person name="Igual J.M."/>
            <person name="Klenk H.-P."/>
            <person name="Trujillo M.E."/>
            <person name="Sahin N."/>
        </authorList>
    </citation>
    <scope>NUCLEOTIDE SEQUENCE [LARGE SCALE GENOMIC DNA]</scope>
    <source>
        <strain evidence="9">S2904</strain>
    </source>
</reference>
<evidence type="ECO:0000256" key="6">
    <source>
        <dbReference type="SAM" id="SignalP"/>
    </source>
</evidence>
<comment type="subcellular location">
    <subcellularLocation>
        <location evidence="1">Cell membrane</location>
        <topology evidence="1">Multi-pass membrane protein</topology>
    </subcellularLocation>
</comment>
<dbReference type="RefSeq" id="WP_109943989.1">
    <property type="nucleotide sequence ID" value="NZ_QGSU01000525.1"/>
</dbReference>
<evidence type="ECO:0000313" key="8">
    <source>
        <dbReference type="EMBL" id="PWU50146.1"/>
    </source>
</evidence>
<dbReference type="PANTHER" id="PTHR23534:SF1">
    <property type="entry name" value="MAJOR FACILITATOR SUPERFAMILY PROTEIN"/>
    <property type="match status" value="1"/>
</dbReference>
<accession>A0A317K9K5</accession>
<dbReference type="InterPro" id="IPR011701">
    <property type="entry name" value="MFS"/>
</dbReference>
<evidence type="ECO:0000256" key="1">
    <source>
        <dbReference type="ARBA" id="ARBA00004651"/>
    </source>
</evidence>
<sequence length="395" mass="39533">MLITSPPHARMTTRGRATATLFATAALMNAAMAAASPVSTIVAADRLGAVWGGVPNTAGIVGTGIGAIVLTRATNRWGWRASLALGYVAATVGGALAIPAVAGSDITILSIGMLLLGLGNAGALLSRYAAADLYPVQLRGSAIGTVVWAGAVGAVGGPLLLAPVSVTASHLGWVALSGPFLFASLASALAATALFALPVRQPEPVHSRVPLRDLVRTPTARSALAVMATGQVVMVAVMTAAPLDMHLHHQELGAVGMALSAHTLGMFALSPLTGWLLDRVGSRPVMFAGLLTLAIATALAATTPHSQALLHVAALFLLGYGWNLCFIGGSGRLASGLPAAERAQVEGAVDAAVWAVAATASLASTAVLSTGGYTLLAGLAGSLVALPAVALLNRK</sequence>
<feature type="transmembrane region" description="Helical" evidence="5">
    <location>
        <begin position="142"/>
        <end position="161"/>
    </location>
</feature>
<feature type="transmembrane region" description="Helical" evidence="5">
    <location>
        <begin position="253"/>
        <end position="277"/>
    </location>
</feature>
<feature type="transmembrane region" description="Helical" evidence="5">
    <location>
        <begin position="83"/>
        <end position="102"/>
    </location>
</feature>
<dbReference type="InterPro" id="IPR036259">
    <property type="entry name" value="MFS_trans_sf"/>
</dbReference>
<dbReference type="GO" id="GO:0022857">
    <property type="term" value="F:transmembrane transporter activity"/>
    <property type="evidence" value="ECO:0007669"/>
    <property type="project" value="InterPro"/>
</dbReference>
<feature type="transmembrane region" description="Helical" evidence="5">
    <location>
        <begin position="308"/>
        <end position="327"/>
    </location>
</feature>
<feature type="transmembrane region" description="Helical" evidence="5">
    <location>
        <begin position="173"/>
        <end position="199"/>
    </location>
</feature>
<gene>
    <name evidence="8" type="ORF">DLJ46_07820</name>
</gene>
<keyword evidence="3 5" id="KW-1133">Transmembrane helix</keyword>
<keyword evidence="2 5" id="KW-0812">Transmembrane</keyword>
<proteinExistence type="predicted"/>
<dbReference type="OrthoDB" id="9776171at2"/>
<dbReference type="Proteomes" id="UP000245683">
    <property type="component" value="Unassembled WGS sequence"/>
</dbReference>
<comment type="caution">
    <text evidence="8">The sequence shown here is derived from an EMBL/GenBank/DDBJ whole genome shotgun (WGS) entry which is preliminary data.</text>
</comment>
<dbReference type="Gene3D" id="1.20.1250.20">
    <property type="entry name" value="MFS general substrate transporter like domains"/>
    <property type="match status" value="1"/>
</dbReference>
<feature type="transmembrane region" description="Helical" evidence="5">
    <location>
        <begin position="373"/>
        <end position="392"/>
    </location>
</feature>
<organism evidence="8 9">
    <name type="scientific">Micromonospora globispora</name>
    <dbReference type="NCBI Taxonomy" id="1450148"/>
    <lineage>
        <taxon>Bacteria</taxon>
        <taxon>Bacillati</taxon>
        <taxon>Actinomycetota</taxon>
        <taxon>Actinomycetes</taxon>
        <taxon>Micromonosporales</taxon>
        <taxon>Micromonosporaceae</taxon>
        <taxon>Micromonospora</taxon>
    </lineage>
</organism>
<dbReference type="PROSITE" id="PS50850">
    <property type="entry name" value="MFS"/>
    <property type="match status" value="1"/>
</dbReference>
<dbReference type="GO" id="GO:0005886">
    <property type="term" value="C:plasma membrane"/>
    <property type="evidence" value="ECO:0007669"/>
    <property type="project" value="UniProtKB-SubCell"/>
</dbReference>
<feature type="transmembrane region" description="Helical" evidence="5">
    <location>
        <begin position="220"/>
        <end position="241"/>
    </location>
</feature>
<feature type="transmembrane region" description="Helical" evidence="5">
    <location>
        <begin position="108"/>
        <end position="130"/>
    </location>
</feature>
<feature type="chain" id="PRO_5016310971" evidence="6">
    <location>
        <begin position="34"/>
        <end position="395"/>
    </location>
</feature>
<evidence type="ECO:0000256" key="2">
    <source>
        <dbReference type="ARBA" id="ARBA00022692"/>
    </source>
</evidence>
<evidence type="ECO:0000259" key="7">
    <source>
        <dbReference type="PROSITE" id="PS50850"/>
    </source>
</evidence>
<feature type="transmembrane region" description="Helical" evidence="5">
    <location>
        <begin position="49"/>
        <end position="71"/>
    </location>
</feature>
<feature type="domain" description="Major facilitator superfamily (MFS) profile" evidence="7">
    <location>
        <begin position="1"/>
        <end position="395"/>
    </location>
</feature>
<dbReference type="AlphaFoldDB" id="A0A317K9K5"/>
<keyword evidence="4 5" id="KW-0472">Membrane</keyword>
<name>A0A317K9K5_9ACTN</name>
<evidence type="ECO:0000256" key="3">
    <source>
        <dbReference type="ARBA" id="ARBA00022989"/>
    </source>
</evidence>
<evidence type="ECO:0000256" key="5">
    <source>
        <dbReference type="SAM" id="Phobius"/>
    </source>
</evidence>
<keyword evidence="6" id="KW-0732">Signal</keyword>
<dbReference type="EMBL" id="QGSV01000117">
    <property type="protein sequence ID" value="PWU50146.1"/>
    <property type="molecule type" value="Genomic_DNA"/>
</dbReference>
<evidence type="ECO:0000313" key="9">
    <source>
        <dbReference type="Proteomes" id="UP000245683"/>
    </source>
</evidence>
<dbReference type="InterPro" id="IPR020846">
    <property type="entry name" value="MFS_dom"/>
</dbReference>
<dbReference type="SUPFAM" id="SSF103473">
    <property type="entry name" value="MFS general substrate transporter"/>
    <property type="match status" value="1"/>
</dbReference>
<dbReference type="Pfam" id="PF07690">
    <property type="entry name" value="MFS_1"/>
    <property type="match status" value="1"/>
</dbReference>
<feature type="transmembrane region" description="Helical" evidence="5">
    <location>
        <begin position="284"/>
        <end position="302"/>
    </location>
</feature>
<evidence type="ECO:0000256" key="4">
    <source>
        <dbReference type="ARBA" id="ARBA00023136"/>
    </source>
</evidence>
<feature type="transmembrane region" description="Helical" evidence="5">
    <location>
        <begin position="348"/>
        <end position="367"/>
    </location>
</feature>